<dbReference type="SUPFAM" id="SSF89550">
    <property type="entry name" value="PHP domain-like"/>
    <property type="match status" value="1"/>
</dbReference>
<evidence type="ECO:0000313" key="2">
    <source>
        <dbReference type="Proteomes" id="UP000176300"/>
    </source>
</evidence>
<reference evidence="1 2" key="1">
    <citation type="journal article" date="2016" name="Nat. Commun.">
        <title>Thousands of microbial genomes shed light on interconnected biogeochemical processes in an aquifer system.</title>
        <authorList>
            <person name="Anantharaman K."/>
            <person name="Brown C.T."/>
            <person name="Hug L.A."/>
            <person name="Sharon I."/>
            <person name="Castelle C.J."/>
            <person name="Probst A.J."/>
            <person name="Thomas B.C."/>
            <person name="Singh A."/>
            <person name="Wilkins M.J."/>
            <person name="Karaoz U."/>
            <person name="Brodie E.L."/>
            <person name="Williams K.H."/>
            <person name="Hubbard S.S."/>
            <person name="Banfield J.F."/>
        </authorList>
    </citation>
    <scope>NUCLEOTIDE SEQUENCE [LARGE SCALE GENOMIC DNA]</scope>
</reference>
<dbReference type="AlphaFoldDB" id="A0A1F6NE11"/>
<comment type="caution">
    <text evidence="1">The sequence shown here is derived from an EMBL/GenBank/DDBJ whole genome shotgun (WGS) entry which is preliminary data.</text>
</comment>
<sequence>MRQIIDLHIHSKYSRACSRDLELPKIARACETKGIDICATGDFTHPAWLAHIKENLKEENEGIYKLNPASQGCRASRTKFIIGTEIASIKKHKDKTRRLHLCIFAPDLKIAEKFNKVLEGRGFNLKSDGRPILGMTAKDILELMLEVDERMVMIPAHAWTPWFGIFGSKGGYDTLEECFEDLTPNIFAIETGLSSDPLMNWRLSVLDKIALVSNSDAHSLGKLGREANVLDFKNEKEITYDKLMRTVKEKNPKEFLHTIEFYPEEGKYHMDGHKDCHFFCEPEQSKKMNNICPKCKKKLVIGVMNRVMELSDRSVVEAKKAGRTPYKSLVPLDAVLADTLGVGANTKKVKTEYDNLIKKIGNEFFILLDSDIKDIAKASDKNIATAIKKAREGDICIKPGYDGEFGIVKIFKEGENKVGFKQVKIDL</sequence>
<organism evidence="1 2">
    <name type="scientific">Candidatus Magasanikbacteria bacterium RIFOXYB1_FULL_40_15</name>
    <dbReference type="NCBI Taxonomy" id="1798697"/>
    <lineage>
        <taxon>Bacteria</taxon>
        <taxon>Candidatus Magasanikiibacteriota</taxon>
    </lineage>
</organism>
<name>A0A1F6NE11_9BACT</name>
<protein>
    <recommendedName>
        <fullName evidence="3">DNA helicase UvrD</fullName>
    </recommendedName>
</protein>
<dbReference type="InterPro" id="IPR016195">
    <property type="entry name" value="Pol/histidinol_Pase-like"/>
</dbReference>
<dbReference type="CDD" id="cd19067">
    <property type="entry name" value="PfuEndoQ-like"/>
    <property type="match status" value="1"/>
</dbReference>
<evidence type="ECO:0000313" key="1">
    <source>
        <dbReference type="EMBL" id="OGH82071.1"/>
    </source>
</evidence>
<gene>
    <name evidence="1" type="ORF">A2373_03440</name>
</gene>
<dbReference type="PANTHER" id="PTHR40084:SF1">
    <property type="entry name" value="PHOSPHOTRANSFERASE"/>
    <property type="match status" value="1"/>
</dbReference>
<dbReference type="STRING" id="1798697.A2373_03440"/>
<dbReference type="EMBL" id="MFQS01000051">
    <property type="protein sequence ID" value="OGH82071.1"/>
    <property type="molecule type" value="Genomic_DNA"/>
</dbReference>
<dbReference type="PANTHER" id="PTHR40084">
    <property type="entry name" value="PHOSPHOHYDROLASE, PHP FAMILY"/>
    <property type="match status" value="1"/>
</dbReference>
<proteinExistence type="predicted"/>
<dbReference type="Gene3D" id="3.20.20.140">
    <property type="entry name" value="Metal-dependent hydrolases"/>
    <property type="match status" value="1"/>
</dbReference>
<accession>A0A1F6NE11</accession>
<evidence type="ECO:0008006" key="3">
    <source>
        <dbReference type="Google" id="ProtNLM"/>
    </source>
</evidence>
<dbReference type="Proteomes" id="UP000176300">
    <property type="component" value="Unassembled WGS sequence"/>
</dbReference>